<dbReference type="AlphaFoldDB" id="A0AAE1NBI9"/>
<feature type="non-terminal residue" evidence="2">
    <location>
        <position position="1"/>
    </location>
</feature>
<sequence>MERRNSRILRWRQAVGKVLRNLTRAEDQNKTMRAWQGAAGRAPGVAAPPEGAPPPSPNERASP</sequence>
<evidence type="ECO:0000313" key="3">
    <source>
        <dbReference type="Proteomes" id="UP001292094"/>
    </source>
</evidence>
<proteinExistence type="predicted"/>
<organism evidence="2 3">
    <name type="scientific">Petrolisthes manimaculis</name>
    <dbReference type="NCBI Taxonomy" id="1843537"/>
    <lineage>
        <taxon>Eukaryota</taxon>
        <taxon>Metazoa</taxon>
        <taxon>Ecdysozoa</taxon>
        <taxon>Arthropoda</taxon>
        <taxon>Crustacea</taxon>
        <taxon>Multicrustacea</taxon>
        <taxon>Malacostraca</taxon>
        <taxon>Eumalacostraca</taxon>
        <taxon>Eucarida</taxon>
        <taxon>Decapoda</taxon>
        <taxon>Pleocyemata</taxon>
        <taxon>Anomura</taxon>
        <taxon>Galatheoidea</taxon>
        <taxon>Porcellanidae</taxon>
        <taxon>Petrolisthes</taxon>
    </lineage>
</organism>
<comment type="caution">
    <text evidence="2">The sequence shown here is derived from an EMBL/GenBank/DDBJ whole genome shotgun (WGS) entry which is preliminary data.</text>
</comment>
<feature type="region of interest" description="Disordered" evidence="1">
    <location>
        <begin position="29"/>
        <end position="63"/>
    </location>
</feature>
<protein>
    <submittedName>
        <fullName evidence="2">Uncharacterized protein</fullName>
    </submittedName>
</protein>
<evidence type="ECO:0000313" key="2">
    <source>
        <dbReference type="EMBL" id="KAK4286858.1"/>
    </source>
</evidence>
<reference evidence="2" key="1">
    <citation type="submission" date="2023-11" db="EMBL/GenBank/DDBJ databases">
        <title>Genome assemblies of two species of porcelain crab, Petrolisthes cinctipes and Petrolisthes manimaculis (Anomura: Porcellanidae).</title>
        <authorList>
            <person name="Angst P."/>
        </authorList>
    </citation>
    <scope>NUCLEOTIDE SEQUENCE</scope>
    <source>
        <strain evidence="2">PB745_02</strain>
        <tissue evidence="2">Gill</tissue>
    </source>
</reference>
<dbReference type="Proteomes" id="UP001292094">
    <property type="component" value="Unassembled WGS sequence"/>
</dbReference>
<feature type="compositionally biased region" description="Low complexity" evidence="1">
    <location>
        <begin position="37"/>
        <end position="49"/>
    </location>
</feature>
<name>A0AAE1NBI9_9EUCA</name>
<evidence type="ECO:0000256" key="1">
    <source>
        <dbReference type="SAM" id="MobiDB-lite"/>
    </source>
</evidence>
<gene>
    <name evidence="2" type="ORF">Pmani_040054</name>
</gene>
<keyword evidence="3" id="KW-1185">Reference proteome</keyword>
<dbReference type="EMBL" id="JAWZYT010007273">
    <property type="protein sequence ID" value="KAK4286858.1"/>
    <property type="molecule type" value="Genomic_DNA"/>
</dbReference>
<accession>A0AAE1NBI9</accession>